<keyword evidence="1" id="KW-0812">Transmembrane</keyword>
<organism evidence="2">
    <name type="scientific">Anguilla anguilla</name>
    <name type="common">European freshwater eel</name>
    <name type="synonym">Muraena anguilla</name>
    <dbReference type="NCBI Taxonomy" id="7936"/>
    <lineage>
        <taxon>Eukaryota</taxon>
        <taxon>Metazoa</taxon>
        <taxon>Chordata</taxon>
        <taxon>Craniata</taxon>
        <taxon>Vertebrata</taxon>
        <taxon>Euteleostomi</taxon>
        <taxon>Actinopterygii</taxon>
        <taxon>Neopterygii</taxon>
        <taxon>Teleostei</taxon>
        <taxon>Anguilliformes</taxon>
        <taxon>Anguillidae</taxon>
        <taxon>Anguilla</taxon>
    </lineage>
</organism>
<feature type="transmembrane region" description="Helical" evidence="1">
    <location>
        <begin position="30"/>
        <end position="49"/>
    </location>
</feature>
<dbReference type="EMBL" id="GBXM01024310">
    <property type="protein sequence ID" value="JAH84267.1"/>
    <property type="molecule type" value="Transcribed_RNA"/>
</dbReference>
<reference evidence="2" key="2">
    <citation type="journal article" date="2015" name="Fish Shellfish Immunol.">
        <title>Early steps in the European eel (Anguilla anguilla)-Vibrio vulnificus interaction in the gills: Role of the RtxA13 toxin.</title>
        <authorList>
            <person name="Callol A."/>
            <person name="Pajuelo D."/>
            <person name="Ebbesson L."/>
            <person name="Teles M."/>
            <person name="MacKenzie S."/>
            <person name="Amaro C."/>
        </authorList>
    </citation>
    <scope>NUCLEOTIDE SEQUENCE</scope>
</reference>
<sequence length="61" mass="7073">MGGGLQSETLLKLKNNVPTMSFLNFLAPKSLLRFLFFFFGLVYFFRSFILKSPDHQDILLN</sequence>
<accession>A0A0E9W1P3</accession>
<protein>
    <submittedName>
        <fullName evidence="2">Uncharacterized protein</fullName>
    </submittedName>
</protein>
<reference evidence="2" key="1">
    <citation type="submission" date="2014-11" db="EMBL/GenBank/DDBJ databases">
        <authorList>
            <person name="Amaro Gonzalez C."/>
        </authorList>
    </citation>
    <scope>NUCLEOTIDE SEQUENCE</scope>
</reference>
<proteinExistence type="predicted"/>
<keyword evidence="1" id="KW-0472">Membrane</keyword>
<keyword evidence="1" id="KW-1133">Transmembrane helix</keyword>
<name>A0A0E9W1P3_ANGAN</name>
<evidence type="ECO:0000313" key="2">
    <source>
        <dbReference type="EMBL" id="JAH84267.1"/>
    </source>
</evidence>
<dbReference type="AlphaFoldDB" id="A0A0E9W1P3"/>
<evidence type="ECO:0000256" key="1">
    <source>
        <dbReference type="SAM" id="Phobius"/>
    </source>
</evidence>